<dbReference type="AlphaFoldDB" id="A0A8H4KKE3"/>
<dbReference type="Pfam" id="PF00069">
    <property type="entry name" value="Pkinase"/>
    <property type="match status" value="1"/>
</dbReference>
<dbReference type="GO" id="GO:0005524">
    <property type="term" value="F:ATP binding"/>
    <property type="evidence" value="ECO:0007669"/>
    <property type="project" value="UniProtKB-KW"/>
</dbReference>
<keyword evidence="4" id="KW-0067">ATP-binding</keyword>
<dbReference type="Gene3D" id="1.10.510.10">
    <property type="entry name" value="Transferase(Phosphotransferase) domain 1"/>
    <property type="match status" value="1"/>
</dbReference>
<dbReference type="PANTHER" id="PTHR11042:SF190">
    <property type="entry name" value="MITOSIS INHIBITOR PROTEIN KINASE MIK1"/>
    <property type="match status" value="1"/>
</dbReference>
<evidence type="ECO:0000256" key="3">
    <source>
        <dbReference type="ARBA" id="ARBA00022777"/>
    </source>
</evidence>
<name>A0A8H4KKE3_9HYPO</name>
<keyword evidence="6" id="KW-0723">Serine/threonine-protein kinase</keyword>
<organism evidence="6 7">
    <name type="scientific">Fusarium austroafricanum</name>
    <dbReference type="NCBI Taxonomy" id="2364996"/>
    <lineage>
        <taxon>Eukaryota</taxon>
        <taxon>Fungi</taxon>
        <taxon>Dikarya</taxon>
        <taxon>Ascomycota</taxon>
        <taxon>Pezizomycotina</taxon>
        <taxon>Sordariomycetes</taxon>
        <taxon>Hypocreomycetidae</taxon>
        <taxon>Hypocreales</taxon>
        <taxon>Nectriaceae</taxon>
        <taxon>Fusarium</taxon>
        <taxon>Fusarium concolor species complex</taxon>
    </lineage>
</organism>
<accession>A0A8H4KKE3</accession>
<dbReference type="SUPFAM" id="SSF56112">
    <property type="entry name" value="Protein kinase-like (PK-like)"/>
    <property type="match status" value="1"/>
</dbReference>
<evidence type="ECO:0000313" key="6">
    <source>
        <dbReference type="EMBL" id="KAF4451406.1"/>
    </source>
</evidence>
<evidence type="ECO:0000256" key="4">
    <source>
        <dbReference type="ARBA" id="ARBA00022840"/>
    </source>
</evidence>
<dbReference type="OrthoDB" id="4062651at2759"/>
<evidence type="ECO:0000256" key="2">
    <source>
        <dbReference type="ARBA" id="ARBA00022741"/>
    </source>
</evidence>
<dbReference type="InterPro" id="IPR050339">
    <property type="entry name" value="CC_SR_Kinase"/>
</dbReference>
<keyword evidence="3 6" id="KW-0418">Kinase</keyword>
<keyword evidence="1" id="KW-0808">Transferase</keyword>
<protein>
    <submittedName>
        <fullName evidence="6">Serine/threonine protein kinase</fullName>
    </submittedName>
</protein>
<dbReference type="GO" id="GO:0005737">
    <property type="term" value="C:cytoplasm"/>
    <property type="evidence" value="ECO:0007669"/>
    <property type="project" value="TreeGrafter"/>
</dbReference>
<dbReference type="InterPro" id="IPR011009">
    <property type="entry name" value="Kinase-like_dom_sf"/>
</dbReference>
<dbReference type="GO" id="GO:0005634">
    <property type="term" value="C:nucleus"/>
    <property type="evidence" value="ECO:0007669"/>
    <property type="project" value="TreeGrafter"/>
</dbReference>
<dbReference type="Proteomes" id="UP000605986">
    <property type="component" value="Unassembled WGS sequence"/>
</dbReference>
<evidence type="ECO:0000259" key="5">
    <source>
        <dbReference type="PROSITE" id="PS50011"/>
    </source>
</evidence>
<dbReference type="CDD" id="cd00180">
    <property type="entry name" value="PKc"/>
    <property type="match status" value="1"/>
</dbReference>
<keyword evidence="2" id="KW-0547">Nucleotide-binding</keyword>
<dbReference type="SMART" id="SM00220">
    <property type="entry name" value="S_TKc"/>
    <property type="match status" value="1"/>
</dbReference>
<gene>
    <name evidence="6" type="ORF">F53441_5607</name>
</gene>
<dbReference type="PANTHER" id="PTHR11042">
    <property type="entry name" value="EUKARYOTIC TRANSLATION INITIATION FACTOR 2-ALPHA KINASE EIF2-ALPHA KINASE -RELATED"/>
    <property type="match status" value="1"/>
</dbReference>
<dbReference type="PROSITE" id="PS50011">
    <property type="entry name" value="PROTEIN_KINASE_DOM"/>
    <property type="match status" value="1"/>
</dbReference>
<keyword evidence="7" id="KW-1185">Reference proteome</keyword>
<sequence length="335" mass="37847">MTSQQLHLSNFPNGFPFSQKNLVGKGTVGEVFKFEILKEDHIQVFAVKRFLQKSQRDDFENEKAILDALAASRHPNITYYTSAWVEPDAQYLSFPLAMGDLNVFLNETPPPVSFHTVRDWVYTQMIGVCDAIRYTHESIDVGSDGLHTKRLGFHHDLKPANILLFQGELGTFGTWKITDFGSGTVKFFKCDSSEEIYNRKASTGDTVYSAPEYVVEGRVSRPKDVWSLGCIFLETLIWARSDEIGEVARFREARRLSNPVGQSKAVYWALDDDNKPYINPAVVKSFSLLEDLALGNEESLYLLQVIGNMLCLDAAQRLTAKEALKHLEHIIVKSD</sequence>
<evidence type="ECO:0000256" key="1">
    <source>
        <dbReference type="ARBA" id="ARBA00022679"/>
    </source>
</evidence>
<dbReference type="GO" id="GO:0004674">
    <property type="term" value="F:protein serine/threonine kinase activity"/>
    <property type="evidence" value="ECO:0007669"/>
    <property type="project" value="UniProtKB-KW"/>
</dbReference>
<dbReference type="EMBL" id="JAADJG010000220">
    <property type="protein sequence ID" value="KAF4451406.1"/>
    <property type="molecule type" value="Genomic_DNA"/>
</dbReference>
<dbReference type="Gene3D" id="3.30.200.20">
    <property type="entry name" value="Phosphorylase Kinase, domain 1"/>
    <property type="match status" value="1"/>
</dbReference>
<evidence type="ECO:0000313" key="7">
    <source>
        <dbReference type="Proteomes" id="UP000605986"/>
    </source>
</evidence>
<reference evidence="6" key="1">
    <citation type="submission" date="2020-01" db="EMBL/GenBank/DDBJ databases">
        <title>Identification and distribution of gene clusters putatively required for synthesis of sphingolipid metabolism inhibitors in phylogenetically diverse species of the filamentous fungus Fusarium.</title>
        <authorList>
            <person name="Kim H.-S."/>
            <person name="Busman M."/>
            <person name="Brown D.W."/>
            <person name="Divon H."/>
            <person name="Uhlig S."/>
            <person name="Proctor R.H."/>
        </authorList>
    </citation>
    <scope>NUCLEOTIDE SEQUENCE</scope>
    <source>
        <strain evidence="6">NRRL 53441</strain>
    </source>
</reference>
<comment type="caution">
    <text evidence="6">The sequence shown here is derived from an EMBL/GenBank/DDBJ whole genome shotgun (WGS) entry which is preliminary data.</text>
</comment>
<proteinExistence type="predicted"/>
<dbReference type="InterPro" id="IPR000719">
    <property type="entry name" value="Prot_kinase_dom"/>
</dbReference>
<feature type="domain" description="Protein kinase" evidence="5">
    <location>
        <begin position="17"/>
        <end position="332"/>
    </location>
</feature>